<evidence type="ECO:0000256" key="2">
    <source>
        <dbReference type="ARBA" id="ARBA00023125"/>
    </source>
</evidence>
<dbReference type="SUPFAM" id="SSF46689">
    <property type="entry name" value="Homeodomain-like"/>
    <property type="match status" value="2"/>
</dbReference>
<dbReference type="Proteomes" id="UP000053372">
    <property type="component" value="Unassembled WGS sequence"/>
</dbReference>
<reference evidence="5 6" key="1">
    <citation type="journal article" date="2015" name="Genome Announc.">
        <title>Draft Genome of the Euendolithic (true boring) Cyanobacterium Mastigocoleus testarum strain BC008.</title>
        <authorList>
            <person name="Guida B.S."/>
            <person name="Garcia-Pichel F."/>
        </authorList>
    </citation>
    <scope>NUCLEOTIDE SEQUENCE [LARGE SCALE GENOMIC DNA]</scope>
    <source>
        <strain evidence="5 6">BC008</strain>
    </source>
</reference>
<proteinExistence type="predicted"/>
<dbReference type="PANTHER" id="PTHR46796:SF6">
    <property type="entry name" value="ARAC SUBFAMILY"/>
    <property type="match status" value="1"/>
</dbReference>
<dbReference type="InterPro" id="IPR050204">
    <property type="entry name" value="AraC_XylS_family_regulators"/>
</dbReference>
<keyword evidence="6" id="KW-1185">Reference proteome</keyword>
<dbReference type="InterPro" id="IPR018062">
    <property type="entry name" value="HTH_AraC-typ_CS"/>
</dbReference>
<comment type="caution">
    <text evidence="5">The sequence shown here is derived from an EMBL/GenBank/DDBJ whole genome shotgun (WGS) entry which is preliminary data.</text>
</comment>
<dbReference type="GO" id="GO:0043565">
    <property type="term" value="F:sequence-specific DNA binding"/>
    <property type="evidence" value="ECO:0007669"/>
    <property type="project" value="InterPro"/>
</dbReference>
<evidence type="ECO:0000313" key="5">
    <source>
        <dbReference type="EMBL" id="KST68278.1"/>
    </source>
</evidence>
<gene>
    <name evidence="5" type="ORF">BC008_00525</name>
</gene>
<keyword evidence="3" id="KW-0804">Transcription</keyword>
<dbReference type="SMART" id="SM00342">
    <property type="entry name" value="HTH_ARAC"/>
    <property type="match status" value="1"/>
</dbReference>
<sequence>MSLEFTLPHSLPNIDDSPSTLCQKLLELDAIGVNYLSCGPTYFPSKSDPSLKIGIPLTASSLHVKWETSNGKQKHQFIKEGSVSIIPPNLSHEAWLESQMEMIIFKLTPNLLEQIAKECQGCSIEIEAKWSVSDPLIRQLALSLFREFQHGVPGNLYVESVGHILATHVLRRYSIRNKVPDRKQTNKLSKYKFQQAVDYINDNLSQDITLAELANLVDMNQYQFTREFKIAIGTSPHKYLLERRIEQAKELLSRTQISIAEISYNIGFSSQSHFTSTFRRLTGTTPAFYRKSS</sequence>
<dbReference type="InterPro" id="IPR018060">
    <property type="entry name" value="HTH_AraC"/>
</dbReference>
<evidence type="ECO:0000256" key="1">
    <source>
        <dbReference type="ARBA" id="ARBA00023015"/>
    </source>
</evidence>
<keyword evidence="1" id="KW-0805">Transcription regulation</keyword>
<evidence type="ECO:0000259" key="4">
    <source>
        <dbReference type="PROSITE" id="PS01124"/>
    </source>
</evidence>
<dbReference type="InterPro" id="IPR009057">
    <property type="entry name" value="Homeodomain-like_sf"/>
</dbReference>
<keyword evidence="2" id="KW-0238">DNA-binding</keyword>
<dbReference type="PROSITE" id="PS01124">
    <property type="entry name" value="HTH_ARAC_FAMILY_2"/>
    <property type="match status" value="1"/>
</dbReference>
<dbReference type="GO" id="GO:0003700">
    <property type="term" value="F:DNA-binding transcription factor activity"/>
    <property type="evidence" value="ECO:0007669"/>
    <property type="project" value="InterPro"/>
</dbReference>
<evidence type="ECO:0000256" key="3">
    <source>
        <dbReference type="ARBA" id="ARBA00023163"/>
    </source>
</evidence>
<dbReference type="Gene3D" id="1.10.10.60">
    <property type="entry name" value="Homeodomain-like"/>
    <property type="match status" value="2"/>
</dbReference>
<dbReference type="Pfam" id="PF12833">
    <property type="entry name" value="HTH_18"/>
    <property type="match status" value="1"/>
</dbReference>
<organism evidence="5 6">
    <name type="scientific">Mastigocoleus testarum BC008</name>
    <dbReference type="NCBI Taxonomy" id="371196"/>
    <lineage>
        <taxon>Bacteria</taxon>
        <taxon>Bacillati</taxon>
        <taxon>Cyanobacteriota</taxon>
        <taxon>Cyanophyceae</taxon>
        <taxon>Nostocales</taxon>
        <taxon>Hapalosiphonaceae</taxon>
        <taxon>Mastigocoleus</taxon>
    </lineage>
</organism>
<dbReference type="PRINTS" id="PR00032">
    <property type="entry name" value="HTHARAC"/>
</dbReference>
<protein>
    <recommendedName>
        <fullName evidence="4">HTH araC/xylS-type domain-containing protein</fullName>
    </recommendedName>
</protein>
<dbReference type="PANTHER" id="PTHR46796">
    <property type="entry name" value="HTH-TYPE TRANSCRIPTIONAL ACTIVATOR RHAS-RELATED"/>
    <property type="match status" value="1"/>
</dbReference>
<dbReference type="RefSeq" id="WP_058183559.1">
    <property type="nucleotide sequence ID" value="NZ_LMTZ01000071.1"/>
</dbReference>
<dbReference type="PROSITE" id="PS00041">
    <property type="entry name" value="HTH_ARAC_FAMILY_1"/>
    <property type="match status" value="1"/>
</dbReference>
<evidence type="ECO:0000313" key="6">
    <source>
        <dbReference type="Proteomes" id="UP000053372"/>
    </source>
</evidence>
<feature type="domain" description="HTH araC/xylS-type" evidence="4">
    <location>
        <begin position="194"/>
        <end position="292"/>
    </location>
</feature>
<dbReference type="EMBL" id="LMTZ01000071">
    <property type="protein sequence ID" value="KST68278.1"/>
    <property type="molecule type" value="Genomic_DNA"/>
</dbReference>
<dbReference type="InterPro" id="IPR020449">
    <property type="entry name" value="Tscrpt_reg_AraC-type_HTH"/>
</dbReference>
<dbReference type="OrthoDB" id="9801721at2"/>
<name>A0A0V7ZVN4_9CYAN</name>
<dbReference type="AlphaFoldDB" id="A0A0V7ZVN4"/>
<accession>A0A0V7ZVN4</accession>